<dbReference type="GO" id="GO:0004479">
    <property type="term" value="F:methionyl-tRNA formyltransferase activity"/>
    <property type="evidence" value="ECO:0007669"/>
    <property type="project" value="UniProtKB-UniRule"/>
</dbReference>
<dbReference type="CDD" id="cd08704">
    <property type="entry name" value="Met_tRNA_FMT_C"/>
    <property type="match status" value="1"/>
</dbReference>
<dbReference type="InterPro" id="IPR005794">
    <property type="entry name" value="Fmt"/>
</dbReference>
<comment type="catalytic activity">
    <reaction evidence="5">
        <text>L-methionyl-tRNA(fMet) + (6R)-10-formyltetrahydrofolate = N-formyl-L-methionyl-tRNA(fMet) + (6S)-5,6,7,8-tetrahydrofolate + H(+)</text>
        <dbReference type="Rhea" id="RHEA:24380"/>
        <dbReference type="Rhea" id="RHEA-COMP:9952"/>
        <dbReference type="Rhea" id="RHEA-COMP:9953"/>
        <dbReference type="ChEBI" id="CHEBI:15378"/>
        <dbReference type="ChEBI" id="CHEBI:57453"/>
        <dbReference type="ChEBI" id="CHEBI:78530"/>
        <dbReference type="ChEBI" id="CHEBI:78844"/>
        <dbReference type="ChEBI" id="CHEBI:195366"/>
        <dbReference type="EC" id="2.1.2.9"/>
    </reaction>
</comment>
<dbReference type="InterPro" id="IPR002376">
    <property type="entry name" value="Formyl_transf_N"/>
</dbReference>
<comment type="function">
    <text evidence="5">Attaches a formyl group to the free amino group of methionyl-tRNA(fMet). The formyl group appears to play a dual role in the initiator identity of N-formylmethionyl-tRNA by promoting its recognition by IF2 and preventing the misappropriation of this tRNA by the elongation apparatus.</text>
</comment>
<comment type="similarity">
    <text evidence="1 5">Belongs to the Fmt family.</text>
</comment>
<evidence type="ECO:0000259" key="6">
    <source>
        <dbReference type="Pfam" id="PF00551"/>
    </source>
</evidence>
<evidence type="ECO:0000256" key="1">
    <source>
        <dbReference type="ARBA" id="ARBA00010699"/>
    </source>
</evidence>
<proteinExistence type="inferred from homology"/>
<comment type="caution">
    <text evidence="8">The sequence shown here is derived from an EMBL/GenBank/DDBJ whole genome shotgun (WGS) entry which is preliminary data.</text>
</comment>
<dbReference type="InterPro" id="IPR044135">
    <property type="entry name" value="Met-tRNA-FMT_C"/>
</dbReference>
<dbReference type="HAMAP" id="MF_00182">
    <property type="entry name" value="Formyl_trans"/>
    <property type="match status" value="1"/>
</dbReference>
<keyword evidence="4 5" id="KW-0648">Protein biosynthesis</keyword>
<feature type="domain" description="Formyl transferase N-terminal" evidence="6">
    <location>
        <begin position="2"/>
        <end position="177"/>
    </location>
</feature>
<dbReference type="PANTHER" id="PTHR11138:SF5">
    <property type="entry name" value="METHIONYL-TRNA FORMYLTRANSFERASE, MITOCHONDRIAL"/>
    <property type="match status" value="1"/>
</dbReference>
<keyword evidence="9" id="KW-1185">Reference proteome</keyword>
<evidence type="ECO:0000256" key="2">
    <source>
        <dbReference type="ARBA" id="ARBA00012261"/>
    </source>
</evidence>
<dbReference type="InterPro" id="IPR011034">
    <property type="entry name" value="Formyl_transferase-like_C_sf"/>
</dbReference>
<evidence type="ECO:0000256" key="5">
    <source>
        <dbReference type="HAMAP-Rule" id="MF_00182"/>
    </source>
</evidence>
<accession>A0A368HJ90</accession>
<reference evidence="8 9" key="1">
    <citation type="submission" date="2018-02" db="EMBL/GenBank/DDBJ databases">
        <title>Insights into the biology of acidophilic members of the Acidiferrobacteraceae family derived from comparative genomic analyses.</title>
        <authorList>
            <person name="Issotta F."/>
            <person name="Thyssen C."/>
            <person name="Mena C."/>
            <person name="Moya A."/>
            <person name="Bellenberg S."/>
            <person name="Sproer C."/>
            <person name="Covarrubias P.C."/>
            <person name="Sand W."/>
            <person name="Quatrini R."/>
            <person name="Vera M."/>
        </authorList>
    </citation>
    <scope>NUCLEOTIDE SEQUENCE [LARGE SCALE GENOMIC DNA]</scope>
    <source>
        <strain evidence="9">m-1</strain>
    </source>
</reference>
<dbReference type="CDD" id="cd08646">
    <property type="entry name" value="FMT_core_Met-tRNA-FMT_N"/>
    <property type="match status" value="1"/>
</dbReference>
<protein>
    <recommendedName>
        <fullName evidence="2 5">Methionyl-tRNA formyltransferase</fullName>
        <ecNumber evidence="2 5">2.1.2.9</ecNumber>
    </recommendedName>
</protein>
<keyword evidence="3 5" id="KW-0808">Transferase</keyword>
<dbReference type="Gene3D" id="3.40.50.12230">
    <property type="match status" value="1"/>
</dbReference>
<dbReference type="GO" id="GO:0005829">
    <property type="term" value="C:cytosol"/>
    <property type="evidence" value="ECO:0007669"/>
    <property type="project" value="TreeGrafter"/>
</dbReference>
<feature type="binding site" evidence="5">
    <location>
        <begin position="107"/>
        <end position="110"/>
    </location>
    <ligand>
        <name>(6S)-5,6,7,8-tetrahydrofolate</name>
        <dbReference type="ChEBI" id="CHEBI:57453"/>
    </ligand>
</feature>
<dbReference type="RefSeq" id="WP_114282126.1">
    <property type="nucleotide sequence ID" value="NZ_PSYR01000001.1"/>
</dbReference>
<sequence length="307" mass="32186">MRTVFAGTPLFALPTLEALVKAGYDVPGVLTQPDRPAGRGRRLTPSAVKTRAGALGIPVYTPENGAEAEAVVRALGADVVVVVAYGLLLPPGLLDIPTHGCLNIHASLLPRWRGAAPIARAIEAGDTKTGVTIMRLDTGLDTGPMLARAAVAIAPCDTTETLADRLAHLGAETLMPVLDALREGRPVTEIAQPASGATYARKLRKDEGVIDWRRDAVALERQIRAFTPWPGVRAVIGGTSVKIGTAHAVDAPRPAEPGVVLEVRPDLVIATGQRALAVTSLQADNARMQPAQIFLQAHPLSVGNRVG</sequence>
<dbReference type="AlphaFoldDB" id="A0A368HJ90"/>
<dbReference type="Pfam" id="PF00551">
    <property type="entry name" value="Formyl_trans_N"/>
    <property type="match status" value="1"/>
</dbReference>
<dbReference type="SUPFAM" id="SSF50486">
    <property type="entry name" value="FMT C-terminal domain-like"/>
    <property type="match status" value="1"/>
</dbReference>
<dbReference type="NCBIfam" id="TIGR00460">
    <property type="entry name" value="fmt"/>
    <property type="match status" value="1"/>
</dbReference>
<dbReference type="InterPro" id="IPR036477">
    <property type="entry name" value="Formyl_transf_N_sf"/>
</dbReference>
<dbReference type="EMBL" id="PSYR01000001">
    <property type="protein sequence ID" value="RCN58350.1"/>
    <property type="molecule type" value="Genomic_DNA"/>
</dbReference>
<organism evidence="8 9">
    <name type="scientific">Acidiferrobacter thiooxydans</name>
    <dbReference type="NCBI Taxonomy" id="163359"/>
    <lineage>
        <taxon>Bacteria</taxon>
        <taxon>Pseudomonadati</taxon>
        <taxon>Pseudomonadota</taxon>
        <taxon>Gammaproteobacteria</taxon>
        <taxon>Acidiferrobacterales</taxon>
        <taxon>Acidiferrobacteraceae</taxon>
        <taxon>Acidiferrobacter</taxon>
    </lineage>
</organism>
<evidence type="ECO:0000259" key="7">
    <source>
        <dbReference type="Pfam" id="PF02911"/>
    </source>
</evidence>
<feature type="domain" description="Formyl transferase C-terminal" evidence="7">
    <location>
        <begin position="202"/>
        <end position="298"/>
    </location>
</feature>
<gene>
    <name evidence="5" type="primary">fmt</name>
    <name evidence="8" type="ORF">C4900_00690</name>
</gene>
<evidence type="ECO:0000313" key="8">
    <source>
        <dbReference type="EMBL" id="RCN58350.1"/>
    </source>
</evidence>
<dbReference type="EC" id="2.1.2.9" evidence="2 5"/>
<dbReference type="OrthoDB" id="9802815at2"/>
<dbReference type="SUPFAM" id="SSF53328">
    <property type="entry name" value="Formyltransferase"/>
    <property type="match status" value="1"/>
</dbReference>
<dbReference type="InterPro" id="IPR005793">
    <property type="entry name" value="Formyl_trans_C"/>
</dbReference>
<evidence type="ECO:0000256" key="3">
    <source>
        <dbReference type="ARBA" id="ARBA00022679"/>
    </source>
</evidence>
<evidence type="ECO:0000313" key="9">
    <source>
        <dbReference type="Proteomes" id="UP000253250"/>
    </source>
</evidence>
<dbReference type="InterPro" id="IPR041711">
    <property type="entry name" value="Met-tRNA-FMT_N"/>
</dbReference>
<dbReference type="Pfam" id="PF02911">
    <property type="entry name" value="Formyl_trans_C"/>
    <property type="match status" value="1"/>
</dbReference>
<dbReference type="PANTHER" id="PTHR11138">
    <property type="entry name" value="METHIONYL-TRNA FORMYLTRANSFERASE"/>
    <property type="match status" value="1"/>
</dbReference>
<name>A0A368HJ90_9GAMM</name>
<evidence type="ECO:0000256" key="4">
    <source>
        <dbReference type="ARBA" id="ARBA00022917"/>
    </source>
</evidence>
<dbReference type="Proteomes" id="UP000253250">
    <property type="component" value="Unassembled WGS sequence"/>
</dbReference>